<dbReference type="AlphaFoldDB" id="A0A0R2N8S5"/>
<dbReference type="OrthoDB" id="2246468at2"/>
<name>A0A0R2N8S5_9LACO</name>
<evidence type="ECO:0008006" key="3">
    <source>
        <dbReference type="Google" id="ProtNLM"/>
    </source>
</evidence>
<dbReference type="InterPro" id="IPR032254">
    <property type="entry name" value="DUF4828"/>
</dbReference>
<reference evidence="1 2" key="1">
    <citation type="journal article" date="2015" name="Genome Announc.">
        <title>Expanding the biotechnology potential of lactobacilli through comparative genomics of 213 strains and associated genera.</title>
        <authorList>
            <person name="Sun Z."/>
            <person name="Harris H.M."/>
            <person name="McCann A."/>
            <person name="Guo C."/>
            <person name="Argimon S."/>
            <person name="Zhang W."/>
            <person name="Yang X."/>
            <person name="Jeffery I.B."/>
            <person name="Cooney J.C."/>
            <person name="Kagawa T.F."/>
            <person name="Liu W."/>
            <person name="Song Y."/>
            <person name="Salvetti E."/>
            <person name="Wrobel A."/>
            <person name="Rasinkangas P."/>
            <person name="Parkhill J."/>
            <person name="Rea M.C."/>
            <person name="O'Sullivan O."/>
            <person name="Ritari J."/>
            <person name="Douillard F.P."/>
            <person name="Paul Ross R."/>
            <person name="Yang R."/>
            <person name="Briner A.E."/>
            <person name="Felis G.E."/>
            <person name="de Vos W.M."/>
            <person name="Barrangou R."/>
            <person name="Klaenhammer T.R."/>
            <person name="Caufield P.W."/>
            <person name="Cui Y."/>
            <person name="Zhang H."/>
            <person name="O'Toole P.W."/>
        </authorList>
    </citation>
    <scope>NUCLEOTIDE SEQUENCE [LARGE SCALE GENOMIC DNA]</scope>
    <source>
        <strain evidence="1 2">DSM 23026</strain>
    </source>
</reference>
<dbReference type="Proteomes" id="UP000051249">
    <property type="component" value="Unassembled WGS sequence"/>
</dbReference>
<dbReference type="PATRIC" id="fig|480391.4.peg.1295"/>
<keyword evidence="2" id="KW-1185">Reference proteome</keyword>
<accession>A0A0R2N8S5</accession>
<dbReference type="RefSeq" id="WP_057800380.1">
    <property type="nucleotide sequence ID" value="NZ_BJZZ01000041.1"/>
</dbReference>
<evidence type="ECO:0000313" key="2">
    <source>
        <dbReference type="Proteomes" id="UP000051249"/>
    </source>
</evidence>
<organism evidence="1 2">
    <name type="scientific">Pediococcus argentinicus</name>
    <dbReference type="NCBI Taxonomy" id="480391"/>
    <lineage>
        <taxon>Bacteria</taxon>
        <taxon>Bacillati</taxon>
        <taxon>Bacillota</taxon>
        <taxon>Bacilli</taxon>
        <taxon>Lactobacillales</taxon>
        <taxon>Lactobacillaceae</taxon>
        <taxon>Pediococcus</taxon>
    </lineage>
</organism>
<dbReference type="Pfam" id="PF16110">
    <property type="entry name" value="DUF4828"/>
    <property type="match status" value="1"/>
</dbReference>
<proteinExistence type="predicted"/>
<dbReference type="EMBL" id="JQCQ01000040">
    <property type="protein sequence ID" value="KRO22180.1"/>
    <property type="molecule type" value="Genomic_DNA"/>
</dbReference>
<sequence length="114" mass="13560">MKWQRSTLSELFSFTRSSHNKKQQEDDNKVSPFFFAGTWHYYDKSTDRTHELEVQPNFNVILDGKLLKTQVEKVNHFQLSFVDTYGYRLVINTNEFRPVSIFDEANNETYPLTN</sequence>
<evidence type="ECO:0000313" key="1">
    <source>
        <dbReference type="EMBL" id="KRO22180.1"/>
    </source>
</evidence>
<protein>
    <recommendedName>
        <fullName evidence="3">DUF4828 domain-containing protein</fullName>
    </recommendedName>
</protein>
<comment type="caution">
    <text evidence="1">The sequence shown here is derived from an EMBL/GenBank/DDBJ whole genome shotgun (WGS) entry which is preliminary data.</text>
</comment>
<gene>
    <name evidence="1" type="ORF">IV88_GL001276</name>
</gene>